<dbReference type="InterPro" id="IPR005119">
    <property type="entry name" value="LysR_subst-bd"/>
</dbReference>
<dbReference type="Gene3D" id="1.10.10.10">
    <property type="entry name" value="Winged helix-like DNA-binding domain superfamily/Winged helix DNA-binding domain"/>
    <property type="match status" value="1"/>
</dbReference>
<dbReference type="InterPro" id="IPR058163">
    <property type="entry name" value="LysR-type_TF_proteobact-type"/>
</dbReference>
<accession>A0ABV0KQ71</accession>
<dbReference type="InterPro" id="IPR036388">
    <property type="entry name" value="WH-like_DNA-bd_sf"/>
</dbReference>
<evidence type="ECO:0000256" key="3">
    <source>
        <dbReference type="ARBA" id="ARBA00023125"/>
    </source>
</evidence>
<dbReference type="Pfam" id="PF03466">
    <property type="entry name" value="LysR_substrate"/>
    <property type="match status" value="1"/>
</dbReference>
<organism evidence="6 7">
    <name type="scientific">Stenomitos frigidus AS-A4</name>
    <dbReference type="NCBI Taxonomy" id="2933935"/>
    <lineage>
        <taxon>Bacteria</taxon>
        <taxon>Bacillati</taxon>
        <taxon>Cyanobacteriota</taxon>
        <taxon>Cyanophyceae</taxon>
        <taxon>Leptolyngbyales</taxon>
        <taxon>Leptolyngbyaceae</taxon>
        <taxon>Stenomitos</taxon>
    </lineage>
</organism>
<dbReference type="Pfam" id="PF00126">
    <property type="entry name" value="HTH_1"/>
    <property type="match status" value="1"/>
</dbReference>
<dbReference type="Gene3D" id="3.40.190.290">
    <property type="match status" value="1"/>
</dbReference>
<dbReference type="PROSITE" id="PS50931">
    <property type="entry name" value="HTH_LYSR"/>
    <property type="match status" value="1"/>
</dbReference>
<comment type="caution">
    <text evidence="6">The sequence shown here is derived from an EMBL/GenBank/DDBJ whole genome shotgun (WGS) entry which is preliminary data.</text>
</comment>
<dbReference type="Proteomes" id="UP001476950">
    <property type="component" value="Unassembled WGS sequence"/>
</dbReference>
<dbReference type="PANTHER" id="PTHR30537">
    <property type="entry name" value="HTH-TYPE TRANSCRIPTIONAL REGULATOR"/>
    <property type="match status" value="1"/>
</dbReference>
<dbReference type="SUPFAM" id="SSF53850">
    <property type="entry name" value="Periplasmic binding protein-like II"/>
    <property type="match status" value="1"/>
</dbReference>
<dbReference type="PANTHER" id="PTHR30537:SF5">
    <property type="entry name" value="HTH-TYPE TRANSCRIPTIONAL ACTIVATOR TTDR-RELATED"/>
    <property type="match status" value="1"/>
</dbReference>
<evidence type="ECO:0000313" key="6">
    <source>
        <dbReference type="EMBL" id="MEP1061355.1"/>
    </source>
</evidence>
<keyword evidence="7" id="KW-1185">Reference proteome</keyword>
<dbReference type="InterPro" id="IPR000847">
    <property type="entry name" value="LysR_HTH_N"/>
</dbReference>
<evidence type="ECO:0000313" key="7">
    <source>
        <dbReference type="Proteomes" id="UP001476950"/>
    </source>
</evidence>
<evidence type="ECO:0000256" key="2">
    <source>
        <dbReference type="ARBA" id="ARBA00023015"/>
    </source>
</evidence>
<comment type="similarity">
    <text evidence="1">Belongs to the LysR transcriptional regulatory family.</text>
</comment>
<dbReference type="EMBL" id="JAMPLM010000032">
    <property type="protein sequence ID" value="MEP1061355.1"/>
    <property type="molecule type" value="Genomic_DNA"/>
</dbReference>
<dbReference type="SUPFAM" id="SSF46785">
    <property type="entry name" value="Winged helix' DNA-binding domain"/>
    <property type="match status" value="1"/>
</dbReference>
<protein>
    <submittedName>
        <fullName evidence="6">LysR family transcriptional regulator</fullName>
    </submittedName>
</protein>
<evidence type="ECO:0000256" key="1">
    <source>
        <dbReference type="ARBA" id="ARBA00009437"/>
    </source>
</evidence>
<dbReference type="CDD" id="cd08422">
    <property type="entry name" value="PBP2_CrgA_like"/>
    <property type="match status" value="1"/>
</dbReference>
<proteinExistence type="inferred from homology"/>
<evidence type="ECO:0000256" key="4">
    <source>
        <dbReference type="ARBA" id="ARBA00023163"/>
    </source>
</evidence>
<feature type="domain" description="HTH lysR-type" evidence="5">
    <location>
        <begin position="1"/>
        <end position="59"/>
    </location>
</feature>
<dbReference type="RefSeq" id="WP_190449721.1">
    <property type="nucleotide sequence ID" value="NZ_JAMPLM010000032.1"/>
</dbReference>
<sequence length="298" mass="32923">MDKFESMRAFTQVVNSGGFAAAARAMGMSRSQVNKLVIALENELGVQLLHRSTRVVTPTETGLAFHERCVEILASLEEAERSLIQLQAEPRGRLKVNAPMTFGTMHLAPALADFMVQYPDLQVQLTLNDRFIDPIEEGFDVTVRIAKPQESASLIVHPLAAAPRVLCAAPNYLKAHGTPTYPEELRHHSCLHYGQLVVEHQWTLIGAEGEQTIAVKGVLCSNNGEVLRDAAVQGLGIALLPIFIVKQELQHGVLRMVLPNYHPPELSISVIYPVNRHLSTKVRLLVDFLQERFGAMAT</sequence>
<keyword evidence="4" id="KW-0804">Transcription</keyword>
<name>A0ABV0KQ71_9CYAN</name>
<keyword evidence="2" id="KW-0805">Transcription regulation</keyword>
<reference evidence="6 7" key="1">
    <citation type="submission" date="2022-04" db="EMBL/GenBank/DDBJ databases">
        <title>Positive selection, recombination, and allopatry shape intraspecific diversity of widespread and dominant cyanobacteria.</title>
        <authorList>
            <person name="Wei J."/>
            <person name="Shu W."/>
            <person name="Hu C."/>
        </authorList>
    </citation>
    <scope>NUCLEOTIDE SEQUENCE [LARGE SCALE GENOMIC DNA]</scope>
    <source>
        <strain evidence="6 7">AS-A4</strain>
    </source>
</reference>
<dbReference type="InterPro" id="IPR036390">
    <property type="entry name" value="WH_DNA-bd_sf"/>
</dbReference>
<keyword evidence="3" id="KW-0238">DNA-binding</keyword>
<gene>
    <name evidence="6" type="ORF">NDI38_23270</name>
</gene>
<evidence type="ECO:0000259" key="5">
    <source>
        <dbReference type="PROSITE" id="PS50931"/>
    </source>
</evidence>